<keyword evidence="3" id="KW-1133">Transmembrane helix</keyword>
<feature type="coiled-coil region" evidence="1">
    <location>
        <begin position="53"/>
        <end position="80"/>
    </location>
</feature>
<keyword evidence="3" id="KW-0472">Membrane</keyword>
<evidence type="ECO:0000313" key="4">
    <source>
        <dbReference type="EMBL" id="MBK2302673.1"/>
    </source>
</evidence>
<proteinExistence type="predicted"/>
<name>A0ABS1GDJ7_9GAMM</name>
<evidence type="ECO:0000256" key="2">
    <source>
        <dbReference type="SAM" id="MobiDB-lite"/>
    </source>
</evidence>
<keyword evidence="1" id="KW-0175">Coiled coil</keyword>
<reference evidence="4 5" key="1">
    <citation type="submission" date="2020-08" db="EMBL/GenBank/DDBJ databases">
        <title>Comparative genomics of Francisella species.</title>
        <authorList>
            <person name="Sahl J."/>
            <person name="Sjodin A."/>
            <person name="Wagner D."/>
            <person name="Forsman M."/>
        </authorList>
    </citation>
    <scope>NUCLEOTIDE SEQUENCE [LARGE SCALE GENOMIC DNA]</scope>
    <source>
        <strain evidence="4 5">F1093</strain>
    </source>
</reference>
<keyword evidence="5" id="KW-1185">Reference proteome</keyword>
<feature type="transmembrane region" description="Helical" evidence="3">
    <location>
        <begin position="117"/>
        <end position="136"/>
    </location>
</feature>
<comment type="caution">
    <text evidence="4">The sequence shown here is derived from an EMBL/GenBank/DDBJ whole genome shotgun (WGS) entry which is preliminary data.</text>
</comment>
<feature type="compositionally biased region" description="Polar residues" evidence="2">
    <location>
        <begin position="14"/>
        <end position="27"/>
    </location>
</feature>
<dbReference type="EMBL" id="JACTSG010000004">
    <property type="protein sequence ID" value="MBK2302673.1"/>
    <property type="molecule type" value="Genomic_DNA"/>
</dbReference>
<dbReference type="RefSeq" id="WP_200166852.1">
    <property type="nucleotide sequence ID" value="NZ_JACTSG010000004.1"/>
</dbReference>
<evidence type="ECO:0000256" key="3">
    <source>
        <dbReference type="SAM" id="Phobius"/>
    </source>
</evidence>
<keyword evidence="3" id="KW-0812">Transmembrane</keyword>
<evidence type="ECO:0008006" key="6">
    <source>
        <dbReference type="Google" id="ProtNLM"/>
    </source>
</evidence>
<protein>
    <recommendedName>
        <fullName evidence="6">DUF2335 domain-containing protein</fullName>
    </recommendedName>
</protein>
<gene>
    <name evidence="4" type="ORF">IBE52_07070</name>
</gene>
<evidence type="ECO:0000313" key="5">
    <source>
        <dbReference type="Proteomes" id="UP000760407"/>
    </source>
</evidence>
<organism evidence="4 5">
    <name type="scientific">Francisella philomiragia</name>
    <dbReference type="NCBI Taxonomy" id="28110"/>
    <lineage>
        <taxon>Bacteria</taxon>
        <taxon>Pseudomonadati</taxon>
        <taxon>Pseudomonadota</taxon>
        <taxon>Gammaproteobacteria</taxon>
        <taxon>Thiotrichales</taxon>
        <taxon>Francisellaceae</taxon>
        <taxon>Francisella</taxon>
    </lineage>
</organism>
<evidence type="ECO:0000256" key="1">
    <source>
        <dbReference type="SAM" id="Coils"/>
    </source>
</evidence>
<feature type="region of interest" description="Disordered" evidence="2">
    <location>
        <begin position="1"/>
        <end position="27"/>
    </location>
</feature>
<feature type="compositionally biased region" description="Basic residues" evidence="2">
    <location>
        <begin position="1"/>
        <end position="13"/>
    </location>
</feature>
<sequence length="141" mass="15694">MSKLTKSQRKRASRSPTQGSPQSLTQNNYHFSSSEIAALNKLHENSPELADRILKLNERALDANDRIIQLEANEQEARKKETPYIRAYAFLGQFMAYSISVGSLLGAAYFGYTGNPWLGGMFLTSTVLVSAVQFFGKSKPK</sequence>
<feature type="transmembrane region" description="Helical" evidence="3">
    <location>
        <begin position="88"/>
        <end position="111"/>
    </location>
</feature>
<accession>A0ABS1GDJ7</accession>
<dbReference type="Proteomes" id="UP000760407">
    <property type="component" value="Unassembled WGS sequence"/>
</dbReference>